<keyword evidence="3" id="KW-0238">DNA-binding</keyword>
<dbReference type="Gene3D" id="1.10.10.10">
    <property type="entry name" value="Winged helix-like DNA-binding domain superfamily/Winged helix DNA-binding domain"/>
    <property type="match status" value="1"/>
</dbReference>
<dbReference type="Pfam" id="PF00126">
    <property type="entry name" value="HTH_1"/>
    <property type="match status" value="1"/>
</dbReference>
<dbReference type="GO" id="GO:0003700">
    <property type="term" value="F:DNA-binding transcription factor activity"/>
    <property type="evidence" value="ECO:0007669"/>
    <property type="project" value="InterPro"/>
</dbReference>
<dbReference type="InterPro" id="IPR036388">
    <property type="entry name" value="WH-like_DNA-bd_sf"/>
</dbReference>
<dbReference type="CDD" id="cd08422">
    <property type="entry name" value="PBP2_CrgA_like"/>
    <property type="match status" value="1"/>
</dbReference>
<dbReference type="InterPro" id="IPR036390">
    <property type="entry name" value="WH_DNA-bd_sf"/>
</dbReference>
<dbReference type="PRINTS" id="PR00039">
    <property type="entry name" value="HTHLYSR"/>
</dbReference>
<evidence type="ECO:0000256" key="2">
    <source>
        <dbReference type="ARBA" id="ARBA00023015"/>
    </source>
</evidence>
<dbReference type="OrthoDB" id="8723543at2"/>
<keyword evidence="2" id="KW-0805">Transcription regulation</keyword>
<sequence length="306" mass="33787">MKDPAVAADRLELLQTFLRIVEAGSLSAAAQQMGSTQPTVSRRLQALERSLGLRLLHRSTHAMALTEDGERCLAHARDLLERWDSFEAEARGARDLPRGHLRVLVPHAFGQDQLMAPLLGFLDAHPQVSIEWLLHDRQPDFIAEGIDCAIRVGAVSDPSVVAQRLTEIQRVVVAPPGLWGNGPPPATPQALADLPWLALQTFYRDEVTLTREADGARETFPIRPRLATDSLYATRRAVLGGAGIALVSAWAVAPDLAAGRLVRLAPQWVGDPLPIYLMHPYARQYPPRLRAFTAWMREHMPLPGNF</sequence>
<evidence type="ECO:0000313" key="6">
    <source>
        <dbReference type="EMBL" id="KTT15370.1"/>
    </source>
</evidence>
<dbReference type="GO" id="GO:0006351">
    <property type="term" value="P:DNA-templated transcription"/>
    <property type="evidence" value="ECO:0007669"/>
    <property type="project" value="TreeGrafter"/>
</dbReference>
<evidence type="ECO:0000256" key="1">
    <source>
        <dbReference type="ARBA" id="ARBA00009437"/>
    </source>
</evidence>
<evidence type="ECO:0000256" key="3">
    <source>
        <dbReference type="ARBA" id="ARBA00023125"/>
    </source>
</evidence>
<protein>
    <submittedName>
        <fullName evidence="6">LysR family transcriptional regulator</fullName>
    </submittedName>
</protein>
<organism evidence="6 7">
    <name type="scientific">Pseudacidovorax intermedius</name>
    <dbReference type="NCBI Taxonomy" id="433924"/>
    <lineage>
        <taxon>Bacteria</taxon>
        <taxon>Pseudomonadati</taxon>
        <taxon>Pseudomonadota</taxon>
        <taxon>Betaproteobacteria</taxon>
        <taxon>Burkholderiales</taxon>
        <taxon>Comamonadaceae</taxon>
        <taxon>Pseudacidovorax</taxon>
    </lineage>
</organism>
<reference evidence="6 7" key="1">
    <citation type="journal article" date="2016" name="Front. Microbiol.">
        <title>Genomic Resource of Rice Seed Associated Bacteria.</title>
        <authorList>
            <person name="Midha S."/>
            <person name="Bansal K."/>
            <person name="Sharma S."/>
            <person name="Kumar N."/>
            <person name="Patil P.P."/>
            <person name="Chaudhry V."/>
            <person name="Patil P.B."/>
        </authorList>
    </citation>
    <scope>NUCLEOTIDE SEQUENCE [LARGE SCALE GENOMIC DNA]</scope>
    <source>
        <strain evidence="6 7">NS331</strain>
    </source>
</reference>
<dbReference type="Proteomes" id="UP000072741">
    <property type="component" value="Unassembled WGS sequence"/>
</dbReference>
<gene>
    <name evidence="6" type="ORF">NS331_20875</name>
</gene>
<comment type="caution">
    <text evidence="6">The sequence shown here is derived from an EMBL/GenBank/DDBJ whole genome shotgun (WGS) entry which is preliminary data.</text>
</comment>
<keyword evidence="7" id="KW-1185">Reference proteome</keyword>
<comment type="similarity">
    <text evidence="1">Belongs to the LysR transcriptional regulatory family.</text>
</comment>
<dbReference type="GO" id="GO:0043565">
    <property type="term" value="F:sequence-specific DNA binding"/>
    <property type="evidence" value="ECO:0007669"/>
    <property type="project" value="TreeGrafter"/>
</dbReference>
<name>A0A147GN48_9BURK</name>
<dbReference type="InterPro" id="IPR058163">
    <property type="entry name" value="LysR-type_TF_proteobact-type"/>
</dbReference>
<dbReference type="PROSITE" id="PS50931">
    <property type="entry name" value="HTH_LYSR"/>
    <property type="match status" value="1"/>
</dbReference>
<feature type="domain" description="HTH lysR-type" evidence="5">
    <location>
        <begin position="9"/>
        <end position="66"/>
    </location>
</feature>
<keyword evidence="4" id="KW-0804">Transcription</keyword>
<dbReference type="SUPFAM" id="SSF53850">
    <property type="entry name" value="Periplasmic binding protein-like II"/>
    <property type="match status" value="1"/>
</dbReference>
<accession>A0A147GN48</accession>
<evidence type="ECO:0000259" key="5">
    <source>
        <dbReference type="PROSITE" id="PS50931"/>
    </source>
</evidence>
<dbReference type="InterPro" id="IPR005119">
    <property type="entry name" value="LysR_subst-bd"/>
</dbReference>
<dbReference type="Pfam" id="PF03466">
    <property type="entry name" value="LysR_substrate"/>
    <property type="match status" value="1"/>
</dbReference>
<dbReference type="Gene3D" id="3.40.190.290">
    <property type="match status" value="1"/>
</dbReference>
<proteinExistence type="inferred from homology"/>
<dbReference type="RefSeq" id="WP_058643865.1">
    <property type="nucleotide sequence ID" value="NZ_LDSL01000145.1"/>
</dbReference>
<evidence type="ECO:0000256" key="4">
    <source>
        <dbReference type="ARBA" id="ARBA00023163"/>
    </source>
</evidence>
<dbReference type="InterPro" id="IPR000847">
    <property type="entry name" value="LysR_HTH_N"/>
</dbReference>
<dbReference type="PANTHER" id="PTHR30537">
    <property type="entry name" value="HTH-TYPE TRANSCRIPTIONAL REGULATOR"/>
    <property type="match status" value="1"/>
</dbReference>
<evidence type="ECO:0000313" key="7">
    <source>
        <dbReference type="Proteomes" id="UP000072741"/>
    </source>
</evidence>
<dbReference type="SUPFAM" id="SSF46785">
    <property type="entry name" value="Winged helix' DNA-binding domain"/>
    <property type="match status" value="1"/>
</dbReference>
<dbReference type="PANTHER" id="PTHR30537:SF21">
    <property type="entry name" value="HTH-TYPE TRANSCRIPTIONAL REGULATOR SINR-RELATED"/>
    <property type="match status" value="1"/>
</dbReference>
<dbReference type="FunFam" id="1.10.10.10:FF:000001">
    <property type="entry name" value="LysR family transcriptional regulator"/>
    <property type="match status" value="1"/>
</dbReference>
<dbReference type="PATRIC" id="fig|433924.3.peg.1208"/>
<dbReference type="EMBL" id="LDSL01000145">
    <property type="protein sequence ID" value="KTT15370.1"/>
    <property type="molecule type" value="Genomic_DNA"/>
</dbReference>
<dbReference type="AlphaFoldDB" id="A0A147GN48"/>